<sequence>MAYILAADLGSTQLKLMLMDETGAEVLTVSEKYPTRTACGHKVEQDTNDWERALRSGILRLKEREDLKKVEILSFSGHMSGVVLLGCDGTALHPCIMLSDSRSQKQSEALLEQMGETVKYKTGNPINNAFSLPKLRWLSEERPELFQKAKAWLSPKDFLRYRLTGKCVTDYTDAYNALCIDPGTMDWDQEAVKACGLRESLFPPICSPFDIVGKVSAEGAARFGLPEGLPVACGGADMACAALGMGLSEPGDGALTLGTCATFLSMVPKADTRYYGQVTFHPHVTKGKMYALGSHFNGGAAVNWLLARLSEKEEADYGLIRELAEAASDVPPGSHGLVTIPFLAGSGSPRFCGADRQHMIGMRISTTRGEIFRSQLEGVTYNLRQSFLIFQEMARLTTLTLAGGGIHIDLWTDMIADIFGIPAAIAGNPDVSTTGAAIIGGTAAGMFEDAGETARKRMRILEVKYPNPEHQELYQAAYERFLNYNEMMHRLDLEY</sequence>
<dbReference type="Pfam" id="PF02782">
    <property type="entry name" value="FGGY_C"/>
    <property type="match status" value="1"/>
</dbReference>
<dbReference type="EMBL" id="RHJS01000002">
    <property type="protein sequence ID" value="RRK33635.1"/>
    <property type="molecule type" value="Genomic_DNA"/>
</dbReference>
<evidence type="ECO:0000259" key="5">
    <source>
        <dbReference type="Pfam" id="PF02782"/>
    </source>
</evidence>
<dbReference type="RefSeq" id="WP_125128862.1">
    <property type="nucleotide sequence ID" value="NZ_RHJS01000002.1"/>
</dbReference>
<comment type="caution">
    <text evidence="6">The sequence shown here is derived from an EMBL/GenBank/DDBJ whole genome shotgun (WGS) entry which is preliminary data.</text>
</comment>
<keyword evidence="7" id="KW-1185">Reference proteome</keyword>
<dbReference type="Pfam" id="PF00370">
    <property type="entry name" value="FGGY_N"/>
    <property type="match status" value="1"/>
</dbReference>
<accession>A0A3R8JQP0</accession>
<dbReference type="CDD" id="cd07808">
    <property type="entry name" value="ASKHA_NBD_FGGY_EcXK-like"/>
    <property type="match status" value="1"/>
</dbReference>
<name>A0A3R8JQP0_9FIRM</name>
<gene>
    <name evidence="6" type="ORF">EBB54_21480</name>
</gene>
<comment type="similarity">
    <text evidence="1">Belongs to the FGGY kinase family.</text>
</comment>
<evidence type="ECO:0000256" key="2">
    <source>
        <dbReference type="ARBA" id="ARBA00022679"/>
    </source>
</evidence>
<dbReference type="InterPro" id="IPR000577">
    <property type="entry name" value="Carb_kinase_FGGY"/>
</dbReference>
<evidence type="ECO:0000313" key="7">
    <source>
        <dbReference type="Proteomes" id="UP000274920"/>
    </source>
</evidence>
<dbReference type="Gene3D" id="3.30.420.40">
    <property type="match status" value="2"/>
</dbReference>
<dbReference type="InterPro" id="IPR050406">
    <property type="entry name" value="FGGY_Carb_Kinase"/>
</dbReference>
<evidence type="ECO:0000259" key="4">
    <source>
        <dbReference type="Pfam" id="PF00370"/>
    </source>
</evidence>
<dbReference type="SUPFAM" id="SSF53067">
    <property type="entry name" value="Actin-like ATPase domain"/>
    <property type="match status" value="2"/>
</dbReference>
<evidence type="ECO:0000256" key="1">
    <source>
        <dbReference type="ARBA" id="ARBA00009156"/>
    </source>
</evidence>
<reference evidence="6" key="1">
    <citation type="submission" date="2018-10" db="EMBL/GenBank/DDBJ databases">
        <title>Schaedlerella arabinophila gen. nov. sp. nov., isolated from the mouse intestinal tract and comparative analysis with the genome of the closely related altered Schaedler flora strain ASF502.</title>
        <authorList>
            <person name="Miyake S."/>
            <person name="Soh M."/>
            <person name="Seedorf H."/>
        </authorList>
    </citation>
    <scope>NUCLEOTIDE SEQUENCE [LARGE SCALE GENOMIC DNA]</scope>
    <source>
        <strain evidence="6">DSM 106076</strain>
    </source>
</reference>
<keyword evidence="2" id="KW-0808">Transferase</keyword>
<dbReference type="PANTHER" id="PTHR43095">
    <property type="entry name" value="SUGAR KINASE"/>
    <property type="match status" value="1"/>
</dbReference>
<feature type="domain" description="Carbohydrate kinase FGGY C-terminal" evidence="5">
    <location>
        <begin position="254"/>
        <end position="444"/>
    </location>
</feature>
<dbReference type="Proteomes" id="UP000274920">
    <property type="component" value="Unassembled WGS sequence"/>
</dbReference>
<dbReference type="PANTHER" id="PTHR43095:SF5">
    <property type="entry name" value="XYLULOSE KINASE"/>
    <property type="match status" value="1"/>
</dbReference>
<evidence type="ECO:0000313" key="6">
    <source>
        <dbReference type="EMBL" id="RRK33635.1"/>
    </source>
</evidence>
<evidence type="ECO:0000256" key="3">
    <source>
        <dbReference type="ARBA" id="ARBA00022777"/>
    </source>
</evidence>
<organism evidence="6 7">
    <name type="scientific">Schaedlerella arabinosiphila</name>
    <dbReference type="NCBI Taxonomy" id="2044587"/>
    <lineage>
        <taxon>Bacteria</taxon>
        <taxon>Bacillati</taxon>
        <taxon>Bacillota</taxon>
        <taxon>Clostridia</taxon>
        <taxon>Lachnospirales</taxon>
        <taxon>Lachnospiraceae</taxon>
        <taxon>Schaedlerella</taxon>
    </lineage>
</organism>
<dbReference type="InterPro" id="IPR043129">
    <property type="entry name" value="ATPase_NBD"/>
</dbReference>
<dbReference type="GO" id="GO:0016301">
    <property type="term" value="F:kinase activity"/>
    <property type="evidence" value="ECO:0007669"/>
    <property type="project" value="UniProtKB-KW"/>
</dbReference>
<dbReference type="PIRSF" id="PIRSF000538">
    <property type="entry name" value="GlpK"/>
    <property type="match status" value="1"/>
</dbReference>
<evidence type="ECO:0008006" key="8">
    <source>
        <dbReference type="Google" id="ProtNLM"/>
    </source>
</evidence>
<dbReference type="AlphaFoldDB" id="A0A3R8JQP0"/>
<feature type="domain" description="Carbohydrate kinase FGGY N-terminal" evidence="4">
    <location>
        <begin position="3"/>
        <end position="244"/>
    </location>
</feature>
<protein>
    <recommendedName>
        <fullName evidence="8">Xylulokinase</fullName>
    </recommendedName>
</protein>
<dbReference type="InterPro" id="IPR018484">
    <property type="entry name" value="FGGY_N"/>
</dbReference>
<keyword evidence="3" id="KW-0418">Kinase</keyword>
<proteinExistence type="inferred from homology"/>
<dbReference type="InterPro" id="IPR018485">
    <property type="entry name" value="FGGY_C"/>
</dbReference>
<dbReference type="GO" id="GO:0005975">
    <property type="term" value="P:carbohydrate metabolic process"/>
    <property type="evidence" value="ECO:0007669"/>
    <property type="project" value="InterPro"/>
</dbReference>